<evidence type="ECO:0000256" key="12">
    <source>
        <dbReference type="ARBA" id="ARBA00031989"/>
    </source>
</evidence>
<dbReference type="PANTHER" id="PTHR46480">
    <property type="entry name" value="F20B24.22"/>
    <property type="match status" value="1"/>
</dbReference>
<evidence type="ECO:0000313" key="18">
    <source>
        <dbReference type="Proteomes" id="UP000054144"/>
    </source>
</evidence>
<evidence type="ECO:0000256" key="3">
    <source>
        <dbReference type="ARBA" id="ARBA00022448"/>
    </source>
</evidence>
<feature type="compositionally biased region" description="Basic and acidic residues" evidence="14">
    <location>
        <begin position="359"/>
        <end position="369"/>
    </location>
</feature>
<feature type="domain" description="Ion transport" evidence="16">
    <location>
        <begin position="133"/>
        <end position="286"/>
    </location>
</feature>
<organism evidence="17 18">
    <name type="scientific">Fistulina hepatica ATCC 64428</name>
    <dbReference type="NCBI Taxonomy" id="1128425"/>
    <lineage>
        <taxon>Eukaryota</taxon>
        <taxon>Fungi</taxon>
        <taxon>Dikarya</taxon>
        <taxon>Basidiomycota</taxon>
        <taxon>Agaricomycotina</taxon>
        <taxon>Agaricomycetes</taxon>
        <taxon>Agaricomycetidae</taxon>
        <taxon>Agaricales</taxon>
        <taxon>Fistulinaceae</taxon>
        <taxon>Fistulina</taxon>
    </lineage>
</organism>
<evidence type="ECO:0000256" key="6">
    <source>
        <dbReference type="ARBA" id="ARBA00022882"/>
    </source>
</evidence>
<dbReference type="GO" id="GO:0030171">
    <property type="term" value="F:voltage-gated proton channel activity"/>
    <property type="evidence" value="ECO:0007669"/>
    <property type="project" value="InterPro"/>
</dbReference>
<dbReference type="Pfam" id="PF00520">
    <property type="entry name" value="Ion_trans"/>
    <property type="match status" value="1"/>
</dbReference>
<dbReference type="PANTHER" id="PTHR46480:SF1">
    <property type="entry name" value="VOLTAGE-GATED HYDROGEN CHANNEL 1"/>
    <property type="match status" value="1"/>
</dbReference>
<dbReference type="InterPro" id="IPR031846">
    <property type="entry name" value="Hvcn1"/>
</dbReference>
<keyword evidence="10 15" id="KW-0472">Membrane</keyword>
<evidence type="ECO:0000256" key="7">
    <source>
        <dbReference type="ARBA" id="ARBA00022989"/>
    </source>
</evidence>
<keyword evidence="8 13" id="KW-0175">Coiled coil</keyword>
<evidence type="ECO:0000256" key="13">
    <source>
        <dbReference type="SAM" id="Coils"/>
    </source>
</evidence>
<evidence type="ECO:0000256" key="1">
    <source>
        <dbReference type="ARBA" id="ARBA00004651"/>
    </source>
</evidence>
<feature type="transmembrane region" description="Helical" evidence="15">
    <location>
        <begin position="133"/>
        <end position="157"/>
    </location>
</feature>
<dbReference type="OrthoDB" id="427456at2759"/>
<keyword evidence="18" id="KW-1185">Reference proteome</keyword>
<dbReference type="GO" id="GO:0034702">
    <property type="term" value="C:monoatomic ion channel complex"/>
    <property type="evidence" value="ECO:0007669"/>
    <property type="project" value="UniProtKB-KW"/>
</dbReference>
<evidence type="ECO:0000256" key="4">
    <source>
        <dbReference type="ARBA" id="ARBA00022475"/>
    </source>
</evidence>
<keyword evidence="9" id="KW-0406">Ion transport</keyword>
<feature type="region of interest" description="Disordered" evidence="14">
    <location>
        <begin position="30"/>
        <end position="53"/>
    </location>
</feature>
<evidence type="ECO:0000256" key="14">
    <source>
        <dbReference type="SAM" id="MobiDB-lite"/>
    </source>
</evidence>
<dbReference type="AlphaFoldDB" id="A0A0D7AFN5"/>
<accession>A0A0D7AFN5</accession>
<feature type="transmembrane region" description="Helical" evidence="15">
    <location>
        <begin position="196"/>
        <end position="221"/>
    </location>
</feature>
<evidence type="ECO:0000256" key="11">
    <source>
        <dbReference type="ARBA" id="ARBA00023303"/>
    </source>
</evidence>
<keyword evidence="6" id="KW-0851">Voltage-gated channel</keyword>
<sequence>MAPNSPVLPLHAQDTVVAPPAGLSVSIVEPHRSPRTTHLKSPPLSARTGVSSRTGISARTGISRCTAMSEKSVVAETLDNIINGLDTKEDNNVFDDGDDVDDQSYDSSETHTLLEKINHVRAKTRHILHVPKFHYTIIGLVILDLVIVFVDLVISLLQAPCFSDEQLESFKESGINPPENSGCVLPDSTSVTDAEWVLWALSVFLLALFVLELLASLFAFGWRHFTKILFAVDAIVVVASFILEIYFKFGDDGKLETNPSALIVLRLWKIVRAIHAIAHSIELKNQAIIKEIKGAKAEAEEEHSQTRDLLEREQLKLDYLRSQVPHVDDAALETYVERELERLQAEDDASSTSDSQNVVDEKMPVDEKA</sequence>
<feature type="region of interest" description="Disordered" evidence="14">
    <location>
        <begin position="343"/>
        <end position="369"/>
    </location>
</feature>
<evidence type="ECO:0000256" key="5">
    <source>
        <dbReference type="ARBA" id="ARBA00022692"/>
    </source>
</evidence>
<keyword evidence="4" id="KW-1003">Cell membrane</keyword>
<protein>
    <recommendedName>
        <fullName evidence="2">Voltage-gated hydrogen channel 1</fullName>
    </recommendedName>
    <alternativeName>
        <fullName evidence="12">Hydrogen voltage-gated channel 1</fullName>
    </alternativeName>
</protein>
<evidence type="ECO:0000256" key="9">
    <source>
        <dbReference type="ARBA" id="ARBA00023065"/>
    </source>
</evidence>
<feature type="transmembrane region" description="Helical" evidence="15">
    <location>
        <begin position="228"/>
        <end position="247"/>
    </location>
</feature>
<evidence type="ECO:0000256" key="2">
    <source>
        <dbReference type="ARBA" id="ARBA00015897"/>
    </source>
</evidence>
<evidence type="ECO:0000256" key="15">
    <source>
        <dbReference type="SAM" id="Phobius"/>
    </source>
</evidence>
<dbReference type="EMBL" id="KN881676">
    <property type="protein sequence ID" value="KIY50227.1"/>
    <property type="molecule type" value="Genomic_DNA"/>
</dbReference>
<keyword evidence="3" id="KW-0813">Transport</keyword>
<evidence type="ECO:0000259" key="16">
    <source>
        <dbReference type="Pfam" id="PF00520"/>
    </source>
</evidence>
<dbReference type="SUPFAM" id="SSF81324">
    <property type="entry name" value="Voltage-gated potassium channels"/>
    <property type="match status" value="1"/>
</dbReference>
<evidence type="ECO:0000256" key="10">
    <source>
        <dbReference type="ARBA" id="ARBA00023136"/>
    </source>
</evidence>
<keyword evidence="11" id="KW-0407">Ion channel</keyword>
<comment type="subcellular location">
    <subcellularLocation>
        <location evidence="1">Cell membrane</location>
        <topology evidence="1">Multi-pass membrane protein</topology>
    </subcellularLocation>
</comment>
<dbReference type="Proteomes" id="UP000054144">
    <property type="component" value="Unassembled WGS sequence"/>
</dbReference>
<keyword evidence="5 15" id="KW-0812">Transmembrane</keyword>
<feature type="coiled-coil region" evidence="13">
    <location>
        <begin position="289"/>
        <end position="316"/>
    </location>
</feature>
<dbReference type="GO" id="GO:0005886">
    <property type="term" value="C:plasma membrane"/>
    <property type="evidence" value="ECO:0007669"/>
    <property type="project" value="UniProtKB-SubCell"/>
</dbReference>
<gene>
    <name evidence="17" type="ORF">FISHEDRAFT_71839</name>
</gene>
<name>A0A0D7AFN5_9AGAR</name>
<evidence type="ECO:0000313" key="17">
    <source>
        <dbReference type="EMBL" id="KIY50227.1"/>
    </source>
</evidence>
<dbReference type="Gene3D" id="1.20.120.350">
    <property type="entry name" value="Voltage-gated potassium channels. Chain C"/>
    <property type="match status" value="1"/>
</dbReference>
<keyword evidence="7 15" id="KW-1133">Transmembrane helix</keyword>
<reference evidence="17 18" key="1">
    <citation type="journal article" date="2015" name="Fungal Genet. Biol.">
        <title>Evolution of novel wood decay mechanisms in Agaricales revealed by the genome sequences of Fistulina hepatica and Cylindrobasidium torrendii.</title>
        <authorList>
            <person name="Floudas D."/>
            <person name="Held B.W."/>
            <person name="Riley R."/>
            <person name="Nagy L.G."/>
            <person name="Koehler G."/>
            <person name="Ransdell A.S."/>
            <person name="Younus H."/>
            <person name="Chow J."/>
            <person name="Chiniquy J."/>
            <person name="Lipzen A."/>
            <person name="Tritt A."/>
            <person name="Sun H."/>
            <person name="Haridas S."/>
            <person name="LaButti K."/>
            <person name="Ohm R.A."/>
            <person name="Kues U."/>
            <person name="Blanchette R.A."/>
            <person name="Grigoriev I.V."/>
            <person name="Minto R.E."/>
            <person name="Hibbett D.S."/>
        </authorList>
    </citation>
    <scope>NUCLEOTIDE SEQUENCE [LARGE SCALE GENOMIC DNA]</scope>
    <source>
        <strain evidence="17 18">ATCC 64428</strain>
    </source>
</reference>
<evidence type="ECO:0000256" key="8">
    <source>
        <dbReference type="ARBA" id="ARBA00023054"/>
    </source>
</evidence>
<proteinExistence type="predicted"/>
<dbReference type="InterPro" id="IPR005821">
    <property type="entry name" value="Ion_trans_dom"/>
</dbReference>
<dbReference type="InterPro" id="IPR027359">
    <property type="entry name" value="Volt_channel_dom_sf"/>
</dbReference>